<comment type="caution">
    <text evidence="2">The sequence shown here is derived from an EMBL/GenBank/DDBJ whole genome shotgun (WGS) entry which is preliminary data.</text>
</comment>
<dbReference type="Proteomes" id="UP001461498">
    <property type="component" value="Unassembled WGS sequence"/>
</dbReference>
<dbReference type="InterPro" id="IPR003599">
    <property type="entry name" value="Ig_sub"/>
</dbReference>
<dbReference type="AlphaFoldDB" id="A0AAW1DJU9"/>
<dbReference type="InterPro" id="IPR007110">
    <property type="entry name" value="Ig-like_dom"/>
</dbReference>
<evidence type="ECO:0000259" key="1">
    <source>
        <dbReference type="PROSITE" id="PS50835"/>
    </source>
</evidence>
<name>A0AAW1DJU9_9HEMI</name>
<dbReference type="InterPro" id="IPR013783">
    <property type="entry name" value="Ig-like_fold"/>
</dbReference>
<reference evidence="2 3" key="1">
    <citation type="submission" date="2022-12" db="EMBL/GenBank/DDBJ databases">
        <title>Chromosome-level genome assembly of true bugs.</title>
        <authorList>
            <person name="Ma L."/>
            <person name="Li H."/>
        </authorList>
    </citation>
    <scope>NUCLEOTIDE SEQUENCE [LARGE SCALE GENOMIC DNA]</scope>
    <source>
        <strain evidence="2">Lab_2022b</strain>
    </source>
</reference>
<gene>
    <name evidence="2" type="ORF">O3M35_005648</name>
</gene>
<protein>
    <recommendedName>
        <fullName evidence="1">Ig-like domain-containing protein</fullName>
    </recommendedName>
</protein>
<keyword evidence="3" id="KW-1185">Reference proteome</keyword>
<evidence type="ECO:0000313" key="2">
    <source>
        <dbReference type="EMBL" id="KAK9510986.1"/>
    </source>
</evidence>
<evidence type="ECO:0000313" key="3">
    <source>
        <dbReference type="Proteomes" id="UP001461498"/>
    </source>
</evidence>
<dbReference type="Gene3D" id="2.60.40.10">
    <property type="entry name" value="Immunoglobulins"/>
    <property type="match status" value="1"/>
</dbReference>
<proteinExistence type="predicted"/>
<dbReference type="PROSITE" id="PS50835">
    <property type="entry name" value="IG_LIKE"/>
    <property type="match status" value="1"/>
</dbReference>
<accession>A0AAW1DJU9</accession>
<dbReference type="SMART" id="SM00409">
    <property type="entry name" value="IG"/>
    <property type="match status" value="1"/>
</dbReference>
<dbReference type="InterPro" id="IPR036179">
    <property type="entry name" value="Ig-like_dom_sf"/>
</dbReference>
<feature type="domain" description="Ig-like" evidence="1">
    <location>
        <begin position="2"/>
        <end position="82"/>
    </location>
</feature>
<organism evidence="2 3">
    <name type="scientific">Rhynocoris fuscipes</name>
    <dbReference type="NCBI Taxonomy" id="488301"/>
    <lineage>
        <taxon>Eukaryota</taxon>
        <taxon>Metazoa</taxon>
        <taxon>Ecdysozoa</taxon>
        <taxon>Arthropoda</taxon>
        <taxon>Hexapoda</taxon>
        <taxon>Insecta</taxon>
        <taxon>Pterygota</taxon>
        <taxon>Neoptera</taxon>
        <taxon>Paraneoptera</taxon>
        <taxon>Hemiptera</taxon>
        <taxon>Heteroptera</taxon>
        <taxon>Panheteroptera</taxon>
        <taxon>Cimicomorpha</taxon>
        <taxon>Reduviidae</taxon>
        <taxon>Harpactorinae</taxon>
        <taxon>Harpactorini</taxon>
        <taxon>Rhynocoris</taxon>
    </lineage>
</organism>
<dbReference type="InterPro" id="IPR003598">
    <property type="entry name" value="Ig_sub2"/>
</dbReference>
<dbReference type="SMART" id="SM00408">
    <property type="entry name" value="IGc2"/>
    <property type="match status" value="1"/>
</dbReference>
<sequence>MEMLTSEPPELTTVIEGQMARLNCTTVPGLTVHWELKGIPLDTSYRRYMDGTDLVIARVLHDQDRGPFTCVVTNTSTGQSVTSKPAYLDIICK</sequence>
<dbReference type="Pfam" id="PF13927">
    <property type="entry name" value="Ig_3"/>
    <property type="match status" value="1"/>
</dbReference>
<dbReference type="EMBL" id="JAPXFL010000002">
    <property type="protein sequence ID" value="KAK9510986.1"/>
    <property type="molecule type" value="Genomic_DNA"/>
</dbReference>
<dbReference type="SUPFAM" id="SSF48726">
    <property type="entry name" value="Immunoglobulin"/>
    <property type="match status" value="1"/>
</dbReference>